<reference evidence="2 3" key="1">
    <citation type="submission" date="2014-12" db="EMBL/GenBank/DDBJ databases">
        <title>16Stimator: statistical estimation of ribosomal gene copy numbers from draft genome assemblies.</title>
        <authorList>
            <person name="Perisin M.A."/>
            <person name="Vetter M."/>
            <person name="Gilbert J.A."/>
            <person name="Bergelson J."/>
        </authorList>
    </citation>
    <scope>NUCLEOTIDE SEQUENCE [LARGE SCALE GENOMIC DNA]</scope>
    <source>
        <strain evidence="2 3">MEDvA23</strain>
    </source>
</reference>
<evidence type="ECO:0000313" key="2">
    <source>
        <dbReference type="EMBL" id="KIQ25692.1"/>
    </source>
</evidence>
<dbReference type="InterPro" id="IPR029058">
    <property type="entry name" value="AB_hydrolase_fold"/>
</dbReference>
<accession>A0A0D0KHR3</accession>
<evidence type="ECO:0000313" key="3">
    <source>
        <dbReference type="Proteomes" id="UP000032067"/>
    </source>
</evidence>
<dbReference type="Pfam" id="PF24096">
    <property type="entry name" value="DUF7379"/>
    <property type="match status" value="1"/>
</dbReference>
<evidence type="ECO:0000259" key="1">
    <source>
        <dbReference type="Pfam" id="PF24096"/>
    </source>
</evidence>
<protein>
    <recommendedName>
        <fullName evidence="1">DUF7379 domain-containing protein</fullName>
    </recommendedName>
</protein>
<dbReference type="AlphaFoldDB" id="A0A0D0KHR3"/>
<dbReference type="EMBL" id="JXQQ01000065">
    <property type="protein sequence ID" value="KIQ25692.1"/>
    <property type="molecule type" value="Genomic_DNA"/>
</dbReference>
<sequence>MATTPLNATNQAVSIGPGYALRTPGFTGTAELRAGGGATTRSSVRGLDQGMDALDAAMTAAGVSQVRQIDLTLKPAPAGGATGRSGTAASDTIELEVPDLGDATGQLVLSIDDTGALHWHLPEPVTASSSAPVSRGGGGAVKRFRIPAQVAPPPAPATGGGTQRSVLGLVGRKLLKVLVYPLTDPILGAVGEHFVGRWEGTKRPYAVRSFTPEDYQATPAVRHTPDTLGALAAKGPVLMFVHGTFSTSSAGFGALPSQTLDALHQRYDGRVIAFDHPSVSVDPEANVRWLLGQLPPGGVDLDIVCHSRGGLVSRVLAEMPPAPGLDTARARVRRVVFGATPNSGTVLADPDHMVAMVDRLTTLLALFPAGPVAETLEALITVVKVIAHGALKGLDGLASMRPEGAFLGRVNASAAAAPADYFAIASNYSATDTGLRGLVAGGKDLLLDTVFGKAGNDLVVPTDGVFQKNGSSRFPLDARRVLLFEPGEGVSHTTLFQNPKVSERLLEWLA</sequence>
<proteinExistence type="predicted"/>
<gene>
    <name evidence="2" type="ORF">RT97_23285</name>
</gene>
<dbReference type="OrthoDB" id="8773014at2"/>
<name>A0A0D0KHR3_VARPD</name>
<dbReference type="SUPFAM" id="SSF53474">
    <property type="entry name" value="alpha/beta-Hydrolases"/>
    <property type="match status" value="1"/>
</dbReference>
<dbReference type="Gene3D" id="3.40.50.1820">
    <property type="entry name" value="alpha/beta hydrolase"/>
    <property type="match status" value="1"/>
</dbReference>
<comment type="caution">
    <text evidence="2">The sequence shown here is derived from an EMBL/GenBank/DDBJ whole genome shotgun (WGS) entry which is preliminary data.</text>
</comment>
<feature type="domain" description="DUF7379" evidence="1">
    <location>
        <begin position="238"/>
        <end position="411"/>
    </location>
</feature>
<dbReference type="Proteomes" id="UP000032067">
    <property type="component" value="Unassembled WGS sequence"/>
</dbReference>
<dbReference type="RefSeq" id="WP_042581207.1">
    <property type="nucleotide sequence ID" value="NZ_JXQQ01000065.1"/>
</dbReference>
<dbReference type="InterPro" id="IPR055803">
    <property type="entry name" value="DUF7379"/>
</dbReference>
<organism evidence="2 3">
    <name type="scientific">Variovorax paradoxus</name>
    <dbReference type="NCBI Taxonomy" id="34073"/>
    <lineage>
        <taxon>Bacteria</taxon>
        <taxon>Pseudomonadati</taxon>
        <taxon>Pseudomonadota</taxon>
        <taxon>Betaproteobacteria</taxon>
        <taxon>Burkholderiales</taxon>
        <taxon>Comamonadaceae</taxon>
        <taxon>Variovorax</taxon>
    </lineage>
</organism>